<gene>
    <name evidence="6" type="primary">phbC</name>
    <name evidence="6" type="ORF">BN112_4768</name>
</gene>
<keyword evidence="3 6" id="KW-0808">Transferase</keyword>
<dbReference type="GeneID" id="56477870"/>
<organism evidence="6 7">
    <name type="scientific">Bordetella bronchiseptica 253</name>
    <dbReference type="NCBI Taxonomy" id="568707"/>
    <lineage>
        <taxon>Bacteria</taxon>
        <taxon>Pseudomonadati</taxon>
        <taxon>Pseudomonadota</taxon>
        <taxon>Betaproteobacteria</taxon>
        <taxon>Burkholderiales</taxon>
        <taxon>Alcaligenaceae</taxon>
        <taxon>Bordetella</taxon>
    </lineage>
</organism>
<keyword evidence="4 6" id="KW-0012">Acyltransferase</keyword>
<proteinExistence type="predicted"/>
<dbReference type="EMBL" id="HE965806">
    <property type="protein sequence ID" value="CCJ56682.1"/>
    <property type="molecule type" value="Genomic_DNA"/>
</dbReference>
<dbReference type="GO" id="GO:0042619">
    <property type="term" value="P:poly-hydroxybutyrate biosynthetic process"/>
    <property type="evidence" value="ECO:0007669"/>
    <property type="project" value="InterPro"/>
</dbReference>
<dbReference type="GO" id="GO:0016746">
    <property type="term" value="F:acyltransferase activity"/>
    <property type="evidence" value="ECO:0007669"/>
    <property type="project" value="UniProtKB-KW"/>
</dbReference>
<evidence type="ECO:0000256" key="2">
    <source>
        <dbReference type="ARBA" id="ARBA00022490"/>
    </source>
</evidence>
<dbReference type="PANTHER" id="PTHR36837">
    <property type="entry name" value="POLY(3-HYDROXYALKANOATE) POLYMERASE SUBUNIT PHAC"/>
    <property type="match status" value="1"/>
</dbReference>
<dbReference type="KEGG" id="bbh:BN112_4768"/>
<dbReference type="AlphaFoldDB" id="A0A0C6PAK0"/>
<dbReference type="Gene3D" id="3.40.50.1820">
    <property type="entry name" value="alpha/beta hydrolase"/>
    <property type="match status" value="1"/>
</dbReference>
<dbReference type="SUPFAM" id="SSF53474">
    <property type="entry name" value="alpha/beta-Hydrolases"/>
    <property type="match status" value="1"/>
</dbReference>
<sequence length="545" mass="60088">MNAHLSAAWPVPVSVAPDALAEIQADFSREWLRLCDEAKRGVLGAPADKRFAGAAWLDDRQRLLMAHAYLLSARAMARLVEAAQVSEPMRNRLRFSVMQWVDAMSPANFLAFNPDAQRAIVESAGRTLQEGMANLLNDIQRGRISQTDETQFEIGRNVATTPGHVVFENSLMQLIQYAPQTAKVCERPLVIVPPNINKYYILDLQPENSFVRYAVEQGHTVFIISWRNPLAADTDGVDTATWSEYLDDAVLKALAVASDISGQPQVNALGFCVGGTMLASALALAQARGERPVASLTLLTSLLDFHDTGILKVFVDEAHALLRDHQYGQRGLMPARDLATTFSFLRPNELVWNYVVSNYLKGKTPPAFDLLFWNADSTNLPGPFFAWYFRNTYLENNLKVPGRARAAGVPLDLTRLDMPAYLYGSREDHIVPWPSAYASTQLLRGPMRFVLGASGHIAGVINPPAKQRRSYWVNESAGAVSHDLPGDPNAWLAGAVEHAGSWWPDWTAWLAGHGGKQVAAPAQAGNKRFRPIEPAPGRYVKVRAV</sequence>
<evidence type="ECO:0000313" key="7">
    <source>
        <dbReference type="Proteomes" id="UP000007564"/>
    </source>
</evidence>
<dbReference type="Pfam" id="PF07167">
    <property type="entry name" value="PhaC_N"/>
    <property type="match status" value="1"/>
</dbReference>
<dbReference type="InterPro" id="IPR051321">
    <property type="entry name" value="PHA/PHB_synthase"/>
</dbReference>
<dbReference type="OrthoDB" id="7208816at2"/>
<comment type="subcellular location">
    <subcellularLocation>
        <location evidence="1">Cytoplasm</location>
    </subcellularLocation>
</comment>
<keyword evidence="2" id="KW-0963">Cytoplasm</keyword>
<dbReference type="Proteomes" id="UP000007564">
    <property type="component" value="Chromosome"/>
</dbReference>
<dbReference type="EC" id="2.3.1.-" evidence="6"/>
<evidence type="ECO:0000256" key="3">
    <source>
        <dbReference type="ARBA" id="ARBA00022679"/>
    </source>
</evidence>
<dbReference type="HOGENOM" id="CLU_017387_1_0_4"/>
<dbReference type="RefSeq" id="WP_003813588.1">
    <property type="nucleotide sequence ID" value="NC_019382.1"/>
</dbReference>
<dbReference type="InterPro" id="IPR029058">
    <property type="entry name" value="AB_hydrolase_fold"/>
</dbReference>
<accession>A0A0C6PAK0</accession>
<reference evidence="6 7" key="1">
    <citation type="journal article" date="2012" name="BMC Genomics">
        <title>Comparative genomics of the classical Bordetella subspecies: the evolution and exchange of virulence-associated diversity amongst closely related pathogens.</title>
        <authorList>
            <person name="Park J."/>
            <person name="Zhang Y."/>
            <person name="Buboltz A.M."/>
            <person name="Zhang X."/>
            <person name="Schuster S.C."/>
            <person name="Ahuja U."/>
            <person name="Liu M."/>
            <person name="Miller J.F."/>
            <person name="Sebaihia M."/>
            <person name="Bentley S.D."/>
            <person name="Parkhill J."/>
            <person name="Harvill E.T."/>
        </authorList>
    </citation>
    <scope>NUCLEOTIDE SEQUENCE [LARGE SCALE GENOMIC DNA]</scope>
    <source>
        <strain evidence="6 7">253</strain>
    </source>
</reference>
<dbReference type="PANTHER" id="PTHR36837:SF5">
    <property type="entry name" value="POLY-3-HYDROXYBUTYRATE SYNTHASE"/>
    <property type="match status" value="1"/>
</dbReference>
<dbReference type="InterPro" id="IPR010941">
    <property type="entry name" value="PhaC_N"/>
</dbReference>
<evidence type="ECO:0000259" key="5">
    <source>
        <dbReference type="Pfam" id="PF07167"/>
    </source>
</evidence>
<dbReference type="InterPro" id="IPR010963">
    <property type="entry name" value="PHA_synth_I"/>
</dbReference>
<name>A0A0C6PAK0_BORBO</name>
<dbReference type="NCBIfam" id="TIGR01838">
    <property type="entry name" value="PHA_synth_I"/>
    <property type="match status" value="1"/>
</dbReference>
<dbReference type="GO" id="GO:0005737">
    <property type="term" value="C:cytoplasm"/>
    <property type="evidence" value="ECO:0007669"/>
    <property type="project" value="UniProtKB-SubCell"/>
</dbReference>
<feature type="domain" description="Poly-beta-hydroxybutyrate polymerase N-terminal" evidence="5">
    <location>
        <begin position="48"/>
        <end position="214"/>
    </location>
</feature>
<protein>
    <submittedName>
        <fullName evidence="6">Poly-beta-hydroxybutyrate polymerase</fullName>
        <ecNumber evidence="6">2.3.1.-</ecNumber>
    </submittedName>
</protein>
<evidence type="ECO:0000313" key="6">
    <source>
        <dbReference type="EMBL" id="CCJ56682.1"/>
    </source>
</evidence>
<evidence type="ECO:0000256" key="1">
    <source>
        <dbReference type="ARBA" id="ARBA00004496"/>
    </source>
</evidence>
<evidence type="ECO:0000256" key="4">
    <source>
        <dbReference type="ARBA" id="ARBA00023315"/>
    </source>
</evidence>